<comment type="caution">
    <text evidence="1">The sequence shown here is derived from an EMBL/GenBank/DDBJ whole genome shotgun (WGS) entry which is preliminary data.</text>
</comment>
<proteinExistence type="predicted"/>
<organism evidence="1">
    <name type="scientific">bioreactor metagenome</name>
    <dbReference type="NCBI Taxonomy" id="1076179"/>
    <lineage>
        <taxon>unclassified sequences</taxon>
        <taxon>metagenomes</taxon>
        <taxon>ecological metagenomes</taxon>
    </lineage>
</organism>
<name>A0A645CPD0_9ZZZZ</name>
<accession>A0A645CPD0</accession>
<sequence length="57" mass="6041">MRRVIRKEVEDPIAELIVGGNNPAEINIDAKDEALHVTGQKVTVAGLSLDSAASKTV</sequence>
<dbReference type="AlphaFoldDB" id="A0A645CPD0"/>
<evidence type="ECO:0000313" key="1">
    <source>
        <dbReference type="EMBL" id="MPM78793.1"/>
    </source>
</evidence>
<gene>
    <name evidence="1" type="ORF">SDC9_125807</name>
</gene>
<reference evidence="1" key="1">
    <citation type="submission" date="2019-08" db="EMBL/GenBank/DDBJ databases">
        <authorList>
            <person name="Kucharzyk K."/>
            <person name="Murdoch R.W."/>
            <person name="Higgins S."/>
            <person name="Loffler F."/>
        </authorList>
    </citation>
    <scope>NUCLEOTIDE SEQUENCE</scope>
</reference>
<dbReference type="EMBL" id="VSSQ01028897">
    <property type="protein sequence ID" value="MPM78793.1"/>
    <property type="molecule type" value="Genomic_DNA"/>
</dbReference>
<protein>
    <submittedName>
        <fullName evidence="1">Uncharacterized protein</fullName>
    </submittedName>
</protein>